<comment type="caution">
    <text evidence="2">The sequence shown here is derived from an EMBL/GenBank/DDBJ whole genome shotgun (WGS) entry which is preliminary data.</text>
</comment>
<reference evidence="2 3" key="1">
    <citation type="journal article" date="2019" name="Microb. Cell Fact.">
        <title>Exploring novel herbicidin analogues by transcriptional regulator overexpression and MS/MS molecular networking.</title>
        <authorList>
            <person name="Shi Y."/>
            <person name="Gu R."/>
            <person name="Li Y."/>
            <person name="Wang X."/>
            <person name="Ren W."/>
            <person name="Li X."/>
            <person name="Wang L."/>
            <person name="Xie Y."/>
            <person name="Hong B."/>
        </authorList>
    </citation>
    <scope>NUCLEOTIDE SEQUENCE [LARGE SCALE GENOMIC DNA]</scope>
    <source>
        <strain evidence="2 3">US-43</strain>
    </source>
</reference>
<proteinExistence type="predicted"/>
<dbReference type="AlphaFoldDB" id="A0A5N5W1A1"/>
<accession>A0A5N5W1A1</accession>
<organism evidence="2 3">
    <name type="scientific">Streptomyces mobaraensis</name>
    <name type="common">Streptoverticillium mobaraense</name>
    <dbReference type="NCBI Taxonomy" id="35621"/>
    <lineage>
        <taxon>Bacteria</taxon>
        <taxon>Bacillati</taxon>
        <taxon>Actinomycetota</taxon>
        <taxon>Actinomycetes</taxon>
        <taxon>Kitasatosporales</taxon>
        <taxon>Streptomycetaceae</taxon>
        <taxon>Streptomyces</taxon>
    </lineage>
</organism>
<dbReference type="PANTHER" id="PTHR39639:SF1">
    <property type="entry name" value="DUF262 DOMAIN-CONTAINING PROTEIN"/>
    <property type="match status" value="1"/>
</dbReference>
<dbReference type="OrthoDB" id="9787127at2"/>
<name>A0A5N5W1A1_STRMB</name>
<evidence type="ECO:0000259" key="1">
    <source>
        <dbReference type="Pfam" id="PF03235"/>
    </source>
</evidence>
<protein>
    <submittedName>
        <fullName evidence="2">DUF262 domain-containing protein</fullName>
    </submittedName>
</protein>
<evidence type="ECO:0000313" key="2">
    <source>
        <dbReference type="EMBL" id="KAB7835566.1"/>
    </source>
</evidence>
<evidence type="ECO:0000313" key="3">
    <source>
        <dbReference type="Proteomes" id="UP000327000"/>
    </source>
</evidence>
<feature type="domain" description="GmrSD restriction endonucleases N-terminal" evidence="1">
    <location>
        <begin position="35"/>
        <end position="110"/>
    </location>
</feature>
<dbReference type="EMBL" id="VOKX01000107">
    <property type="protein sequence ID" value="KAB7835566.1"/>
    <property type="molecule type" value="Genomic_DNA"/>
</dbReference>
<dbReference type="Pfam" id="PF03235">
    <property type="entry name" value="GmrSD_N"/>
    <property type="match status" value="1"/>
</dbReference>
<sequence>MTRQTSAPLDHLSLSTADRQAREIARSFSEFGLDLNPPYQRGRVWTEDQQIALIRSWLTGTPTGVVIFNDRSTPEWKDANGYDPADRGEAIYACIDGQQRISAARAWFGDELAVPASWFEAEDVERIEDTDDGPYVRWSGLTLPRQRHFANRAHLTVATARVATVQEEAAIYVLVNGGGTPQTEADMTNAARVAAQQ</sequence>
<keyword evidence="3" id="KW-1185">Reference proteome</keyword>
<dbReference type="InterPro" id="IPR004919">
    <property type="entry name" value="GmrSD_N"/>
</dbReference>
<gene>
    <name evidence="2" type="ORF">FRZ00_27160</name>
</gene>
<dbReference type="Proteomes" id="UP000327000">
    <property type="component" value="Unassembled WGS sequence"/>
</dbReference>
<dbReference type="PANTHER" id="PTHR39639">
    <property type="entry name" value="CHROMOSOME 16, WHOLE GENOME SHOTGUN SEQUENCE"/>
    <property type="match status" value="1"/>
</dbReference>